<keyword evidence="1" id="KW-0863">Zinc-finger</keyword>
<dbReference type="InterPro" id="IPR001878">
    <property type="entry name" value="Znf_CCHC"/>
</dbReference>
<dbReference type="PROSITE" id="PS50158">
    <property type="entry name" value="ZF_CCHC"/>
    <property type="match status" value="1"/>
</dbReference>
<dbReference type="GO" id="GO:0008270">
    <property type="term" value="F:zinc ion binding"/>
    <property type="evidence" value="ECO:0007669"/>
    <property type="project" value="UniProtKB-KW"/>
</dbReference>
<comment type="caution">
    <text evidence="3">The sequence shown here is derived from an EMBL/GenBank/DDBJ whole genome shotgun (WGS) entry which is preliminary data.</text>
</comment>
<gene>
    <name evidence="3" type="ORF">Tci_064678</name>
</gene>
<name>A0A6L2P2N8_TANCI</name>
<proteinExistence type="predicted"/>
<dbReference type="SUPFAM" id="SSF57756">
    <property type="entry name" value="Retrovirus zinc finger-like domains"/>
    <property type="match status" value="1"/>
</dbReference>
<keyword evidence="1" id="KW-0862">Zinc</keyword>
<dbReference type="Gene3D" id="4.10.60.10">
    <property type="entry name" value="Zinc finger, CCHC-type"/>
    <property type="match status" value="1"/>
</dbReference>
<evidence type="ECO:0000313" key="3">
    <source>
        <dbReference type="EMBL" id="GEU92700.1"/>
    </source>
</evidence>
<evidence type="ECO:0000256" key="1">
    <source>
        <dbReference type="PROSITE-ProRule" id="PRU00047"/>
    </source>
</evidence>
<dbReference type="GO" id="GO:0003676">
    <property type="term" value="F:nucleic acid binding"/>
    <property type="evidence" value="ECO:0007669"/>
    <property type="project" value="InterPro"/>
</dbReference>
<dbReference type="EMBL" id="BKCJ010010691">
    <property type="protein sequence ID" value="GEU92700.1"/>
    <property type="molecule type" value="Genomic_DNA"/>
</dbReference>
<dbReference type="AlphaFoldDB" id="A0A6L2P2N8"/>
<sequence>MMKETPYELLADDKKKNLRKNNEAKMALYNVLPRKEFSCVKSPRRGNRFRRGLGNGFGNKGVESSRQKHDCYNCKEEGHFIGECPKSKENKMFIRGAWSDSENDNEPQKDATCHGDQLSREFKKSRVVLDNMLSRQKLSQDKEGLGFSKNTKTTSKEYDGGHVVFRRNLKVKVNSGVKFTKMECTISKNGKTLAKGHRRNGLYTCKLGDNSKQQICLGSMVDKSMLCHRRLGYVNMSEFDEFQFGSFCEQHEMSYNLPGPFTSQSSEIVERTHHKLRKMSRAMSDEQSIP</sequence>
<reference evidence="3" key="1">
    <citation type="journal article" date="2019" name="Sci. Rep.">
        <title>Draft genome of Tanacetum cinerariifolium, the natural source of mosquito coil.</title>
        <authorList>
            <person name="Yamashiro T."/>
            <person name="Shiraishi A."/>
            <person name="Satake H."/>
            <person name="Nakayama K."/>
        </authorList>
    </citation>
    <scope>NUCLEOTIDE SEQUENCE</scope>
</reference>
<dbReference type="InterPro" id="IPR036875">
    <property type="entry name" value="Znf_CCHC_sf"/>
</dbReference>
<organism evidence="3">
    <name type="scientific">Tanacetum cinerariifolium</name>
    <name type="common">Dalmatian daisy</name>
    <name type="synonym">Chrysanthemum cinerariifolium</name>
    <dbReference type="NCBI Taxonomy" id="118510"/>
    <lineage>
        <taxon>Eukaryota</taxon>
        <taxon>Viridiplantae</taxon>
        <taxon>Streptophyta</taxon>
        <taxon>Embryophyta</taxon>
        <taxon>Tracheophyta</taxon>
        <taxon>Spermatophyta</taxon>
        <taxon>Magnoliopsida</taxon>
        <taxon>eudicotyledons</taxon>
        <taxon>Gunneridae</taxon>
        <taxon>Pentapetalae</taxon>
        <taxon>asterids</taxon>
        <taxon>campanulids</taxon>
        <taxon>Asterales</taxon>
        <taxon>Asteraceae</taxon>
        <taxon>Asteroideae</taxon>
        <taxon>Anthemideae</taxon>
        <taxon>Anthemidinae</taxon>
        <taxon>Tanacetum</taxon>
    </lineage>
</organism>
<evidence type="ECO:0000259" key="2">
    <source>
        <dbReference type="PROSITE" id="PS50158"/>
    </source>
</evidence>
<protein>
    <recommendedName>
        <fullName evidence="2">CCHC-type domain-containing protein</fullName>
    </recommendedName>
</protein>
<dbReference type="SMART" id="SM00343">
    <property type="entry name" value="ZnF_C2HC"/>
    <property type="match status" value="1"/>
</dbReference>
<accession>A0A6L2P2N8</accession>
<keyword evidence="1" id="KW-0479">Metal-binding</keyword>
<feature type="domain" description="CCHC-type" evidence="2">
    <location>
        <begin position="71"/>
        <end position="86"/>
    </location>
</feature>
<dbReference type="Pfam" id="PF00098">
    <property type="entry name" value="zf-CCHC"/>
    <property type="match status" value="1"/>
</dbReference>